<dbReference type="EMBL" id="JALBUT010000001">
    <property type="protein sequence ID" value="MDX8414777.1"/>
    <property type="molecule type" value="Genomic_DNA"/>
</dbReference>
<dbReference type="Proteomes" id="UP001275932">
    <property type="component" value="Unassembled WGS sequence"/>
</dbReference>
<sequence>MGRFFVLFLCVQSVFLGGCNSREKPTAETAKINLPRRTSRTLFEERLLGLVRESELLARDVSSKKAAPLEARMRLNELEKSWTEFAAEHPDNIEAQILYGKFLRSARFDEAAYKVFLKVDKKNPNFAVVKQQLSTYEAEQKDFKSSYLHIKEAVSLEPGSAVYLAQLGELLFKAGAYLVKSGEISKESRDVEMQDAFKRASELESESFDFLARYAQSFYDVSSPDWEAALSVWKRAETLAPFGFEKDEARLHVAKISIALGDLDGAKSALREIKAENYLKERASLEALLEKKKSEILNSQNLSE</sequence>
<evidence type="ECO:0000313" key="1">
    <source>
        <dbReference type="EMBL" id="MDX8414777.1"/>
    </source>
</evidence>
<evidence type="ECO:0000313" key="2">
    <source>
        <dbReference type="Proteomes" id="UP001275932"/>
    </source>
</evidence>
<accession>A0ABU4WH16</accession>
<comment type="caution">
    <text evidence="1">The sequence shown here is derived from an EMBL/GenBank/DDBJ whole genome shotgun (WGS) entry which is preliminary data.</text>
</comment>
<reference evidence="1 2" key="1">
    <citation type="submission" date="2022-03" db="EMBL/GenBank/DDBJ databases">
        <title>Novel taxa within the pig intestine.</title>
        <authorList>
            <person name="Wylensek D."/>
            <person name="Bishof K."/>
            <person name="Afrizal A."/>
            <person name="Clavel T."/>
        </authorList>
    </citation>
    <scope>NUCLEOTIDE SEQUENCE [LARGE SCALE GENOMIC DNA]</scope>
    <source>
        <strain evidence="1 2">CLA-KB-P66</strain>
    </source>
</reference>
<dbReference type="PROSITE" id="PS51257">
    <property type="entry name" value="PROKAR_LIPOPROTEIN"/>
    <property type="match status" value="1"/>
</dbReference>
<keyword evidence="2" id="KW-1185">Reference proteome</keyword>
<gene>
    <name evidence="1" type="ORF">MOX91_01065</name>
</gene>
<protein>
    <recommendedName>
        <fullName evidence="3">Tetratricopeptide repeat protein</fullName>
    </recommendedName>
</protein>
<dbReference type="Gene3D" id="1.25.40.10">
    <property type="entry name" value="Tetratricopeptide repeat domain"/>
    <property type="match status" value="2"/>
</dbReference>
<name>A0ABU4WH16_9BACT</name>
<proteinExistence type="predicted"/>
<dbReference type="RefSeq" id="WP_370396226.1">
    <property type="nucleotide sequence ID" value="NZ_JALBUT010000001.1"/>
</dbReference>
<dbReference type="SUPFAM" id="SSF48452">
    <property type="entry name" value="TPR-like"/>
    <property type="match status" value="1"/>
</dbReference>
<dbReference type="InterPro" id="IPR011990">
    <property type="entry name" value="TPR-like_helical_dom_sf"/>
</dbReference>
<evidence type="ECO:0008006" key="3">
    <source>
        <dbReference type="Google" id="ProtNLM"/>
    </source>
</evidence>
<organism evidence="1 2">
    <name type="scientific">Intestinicryptomonas porci</name>
    <dbReference type="NCBI Taxonomy" id="2926320"/>
    <lineage>
        <taxon>Bacteria</taxon>
        <taxon>Pseudomonadati</taxon>
        <taxon>Verrucomicrobiota</taxon>
        <taxon>Opitutia</taxon>
        <taxon>Opitutales</taxon>
        <taxon>Intestinicryptomonaceae</taxon>
        <taxon>Intestinicryptomonas</taxon>
    </lineage>
</organism>